<dbReference type="CDD" id="cd14014">
    <property type="entry name" value="STKc_PknB_like"/>
    <property type="match status" value="1"/>
</dbReference>
<dbReference type="RefSeq" id="WP_087146272.1">
    <property type="nucleotide sequence ID" value="NZ_FUKJ01000099.1"/>
</dbReference>
<dbReference type="EC" id="2.7.11.1" evidence="1"/>
<dbReference type="AlphaFoldDB" id="A0A1R4H3U2"/>
<evidence type="ECO:0000259" key="8">
    <source>
        <dbReference type="PROSITE" id="PS50011"/>
    </source>
</evidence>
<dbReference type="Gene3D" id="1.10.510.10">
    <property type="entry name" value="Transferase(Phosphotransferase) domain 1"/>
    <property type="match status" value="1"/>
</dbReference>
<evidence type="ECO:0000256" key="1">
    <source>
        <dbReference type="ARBA" id="ARBA00012513"/>
    </source>
</evidence>
<gene>
    <name evidence="9" type="ORF">CRENPOLYSF2_1880004</name>
</gene>
<accession>A0A1R4H3U2</accession>
<keyword evidence="5 9" id="KW-0418">Kinase</keyword>
<evidence type="ECO:0000256" key="3">
    <source>
        <dbReference type="ARBA" id="ARBA00022679"/>
    </source>
</evidence>
<dbReference type="PANTHER" id="PTHR43289">
    <property type="entry name" value="MITOGEN-ACTIVATED PROTEIN KINASE KINASE KINASE 20-RELATED"/>
    <property type="match status" value="1"/>
</dbReference>
<evidence type="ECO:0000256" key="6">
    <source>
        <dbReference type="ARBA" id="ARBA00022840"/>
    </source>
</evidence>
<evidence type="ECO:0000256" key="4">
    <source>
        <dbReference type="ARBA" id="ARBA00022741"/>
    </source>
</evidence>
<name>A0A1R4H3U2_9GAMM</name>
<dbReference type="GO" id="GO:0004674">
    <property type="term" value="F:protein serine/threonine kinase activity"/>
    <property type="evidence" value="ECO:0007669"/>
    <property type="project" value="UniProtKB-KW"/>
</dbReference>
<reference evidence="10" key="1">
    <citation type="submission" date="2017-02" db="EMBL/GenBank/DDBJ databases">
        <authorList>
            <person name="Daims H."/>
        </authorList>
    </citation>
    <scope>NUCLEOTIDE SEQUENCE [LARGE SCALE GENOMIC DNA]</scope>
</reference>
<dbReference type="OrthoDB" id="9801841at2"/>
<keyword evidence="2" id="KW-0723">Serine/threonine-protein kinase</keyword>
<protein>
    <recommendedName>
        <fullName evidence="1">non-specific serine/threonine protein kinase</fullName>
        <ecNumber evidence="1">2.7.11.1</ecNumber>
    </recommendedName>
</protein>
<proteinExistence type="predicted"/>
<dbReference type="SMART" id="SM00220">
    <property type="entry name" value="S_TKc"/>
    <property type="match status" value="1"/>
</dbReference>
<dbReference type="PROSITE" id="PS00108">
    <property type="entry name" value="PROTEIN_KINASE_ST"/>
    <property type="match status" value="1"/>
</dbReference>
<dbReference type="InterPro" id="IPR025493">
    <property type="entry name" value="DUF4384"/>
</dbReference>
<dbReference type="Gene3D" id="3.30.200.20">
    <property type="entry name" value="Phosphorylase Kinase, domain 1"/>
    <property type="match status" value="1"/>
</dbReference>
<dbReference type="InterPro" id="IPR008271">
    <property type="entry name" value="Ser/Thr_kinase_AS"/>
</dbReference>
<evidence type="ECO:0000313" key="9">
    <source>
        <dbReference type="EMBL" id="SJM90846.1"/>
    </source>
</evidence>
<feature type="region of interest" description="Disordered" evidence="7">
    <location>
        <begin position="293"/>
        <end position="313"/>
    </location>
</feature>
<evidence type="ECO:0000256" key="7">
    <source>
        <dbReference type="SAM" id="MobiDB-lite"/>
    </source>
</evidence>
<dbReference type="FunFam" id="1.10.510.10:FF:000021">
    <property type="entry name" value="Serine/threonine protein kinase"/>
    <property type="match status" value="1"/>
</dbReference>
<dbReference type="PROSITE" id="PS50011">
    <property type="entry name" value="PROTEIN_KINASE_DOM"/>
    <property type="match status" value="1"/>
</dbReference>
<keyword evidence="10" id="KW-1185">Reference proteome</keyword>
<sequence length="537" mass="59616">MLPLENISRYKIEKILGRGAVGTVYKAYDPVINQAVAIKVIHKQLLEQDDSGEQLQRFRNEVLAGRRLKHPNIVSIYEYGEERDVAFIIMEFIEGRQLKDFLDENASIDLESVHKIMQQLLAALNYAHEQGIVHRDIKPANIMIMKNWRIQVADFGIAKIESSSMTQTGMIMGTPNYMSPEQCLGERIDHRTDIFSAGVVFYHLLTGKRPFESATMMGTLQQVLKDTPINPSRLNQHISPFLDKIIEKAIAKNPENRFQSAHEFSDALDWAMKAENFQTLAAHVDDATVITPKPWPNAKAAGDTKTNGKSAPKNALTKSWKHKWISLISAGVLSVVIIGLAIQNTYKQPNEKTVRPIEEPIIVKPLDEVHLEPLSNTDAISKIPAETSVETTSASSIAKPLPKEALSTSESNGALTLATGKPDYKIGETLKVHFSVTEPLYVRIVVINSKGDAVTLFPNPYQKNSYCKPGKNYSIPPKGARFTLDIGAPTGTDKIRAIASKTPIPADVMAFTQDGQFDDSKMAGYTIRAATDYVIHR</sequence>
<dbReference type="GO" id="GO:0005524">
    <property type="term" value="F:ATP binding"/>
    <property type="evidence" value="ECO:0007669"/>
    <property type="project" value="UniProtKB-KW"/>
</dbReference>
<dbReference type="Pfam" id="PF14326">
    <property type="entry name" value="DUF4384"/>
    <property type="match status" value="1"/>
</dbReference>
<keyword evidence="4" id="KW-0547">Nucleotide-binding</keyword>
<keyword evidence="3 9" id="KW-0808">Transferase</keyword>
<evidence type="ECO:0000256" key="5">
    <source>
        <dbReference type="ARBA" id="ARBA00022777"/>
    </source>
</evidence>
<dbReference type="PANTHER" id="PTHR43289:SF6">
    <property type="entry name" value="SERINE_THREONINE-PROTEIN KINASE NEKL-3"/>
    <property type="match status" value="1"/>
</dbReference>
<dbReference type="SUPFAM" id="SSF56112">
    <property type="entry name" value="Protein kinase-like (PK-like)"/>
    <property type="match status" value="1"/>
</dbReference>
<evidence type="ECO:0000256" key="2">
    <source>
        <dbReference type="ARBA" id="ARBA00022527"/>
    </source>
</evidence>
<organism evidence="9 10">
    <name type="scientific">Crenothrix polyspora</name>
    <dbReference type="NCBI Taxonomy" id="360316"/>
    <lineage>
        <taxon>Bacteria</taxon>
        <taxon>Pseudomonadati</taxon>
        <taxon>Pseudomonadota</taxon>
        <taxon>Gammaproteobacteria</taxon>
        <taxon>Methylococcales</taxon>
        <taxon>Crenotrichaceae</taxon>
        <taxon>Crenothrix</taxon>
    </lineage>
</organism>
<feature type="domain" description="Protein kinase" evidence="8">
    <location>
        <begin position="10"/>
        <end position="271"/>
    </location>
</feature>
<dbReference type="InterPro" id="IPR000719">
    <property type="entry name" value="Prot_kinase_dom"/>
</dbReference>
<keyword evidence="6" id="KW-0067">ATP-binding</keyword>
<dbReference type="InterPro" id="IPR011009">
    <property type="entry name" value="Kinase-like_dom_sf"/>
</dbReference>
<dbReference type="EMBL" id="FUKJ01000099">
    <property type="protein sequence ID" value="SJM90846.1"/>
    <property type="molecule type" value="Genomic_DNA"/>
</dbReference>
<dbReference type="Pfam" id="PF00069">
    <property type="entry name" value="Pkinase"/>
    <property type="match status" value="1"/>
</dbReference>
<evidence type="ECO:0000313" key="10">
    <source>
        <dbReference type="Proteomes" id="UP000195442"/>
    </source>
</evidence>
<dbReference type="Proteomes" id="UP000195442">
    <property type="component" value="Unassembled WGS sequence"/>
</dbReference>